<dbReference type="Proteomes" id="UP000601435">
    <property type="component" value="Unassembled WGS sequence"/>
</dbReference>
<feature type="compositionally biased region" description="Basic and acidic residues" evidence="1">
    <location>
        <begin position="192"/>
        <end position="201"/>
    </location>
</feature>
<feature type="region of interest" description="Disordered" evidence="1">
    <location>
        <begin position="176"/>
        <end position="360"/>
    </location>
</feature>
<evidence type="ECO:0000313" key="3">
    <source>
        <dbReference type="Proteomes" id="UP000601435"/>
    </source>
</evidence>
<sequence length="462" mass="51060">MPSSKKLKAADGECEEQPADLKPEDDAEDDEQLLLLKDILDEWVRKKPEGSPVSLAAAMRASEVHDCLEEFEFMCDDAIEKASEVLGPLCAQFGLRPPLPSKFKAAFLWLNHEHGFFGSAVKKQELQAWAMANANTLRARLVYTVRLFRKTPGRSKRPKIQQLKDILRMWEAEQNAEGEIHGESNEDEQERDTDATGKEGEGEQEQEMDETAGQEGDGEQEKEMDETAGQEGDGEQEEEMDETAGQEGGDKQDGQEEEGVEAQDEEHADVQDDPKPVKKGTAARTSDKAAPDAVQERGRGRGRGGRGGPKGPGSRGGRGRGSSRGRGQTPAGSEPKEPASKKARTTKPEASQKKGTNPYLDITLEERARLSKLLPKLPRYRVMPYWSRGEVGVVRQALEDQTRSQVLSIATANVRENLKWEELLEPCITACRALDSGADFDTVNSEFEIAKVKLTELSKSRE</sequence>
<keyword evidence="3" id="KW-1185">Reference proteome</keyword>
<protein>
    <submittedName>
        <fullName evidence="2">Uncharacterized protein</fullName>
    </submittedName>
</protein>
<accession>A0A812MCM9</accession>
<proteinExistence type="predicted"/>
<evidence type="ECO:0000313" key="2">
    <source>
        <dbReference type="EMBL" id="CAE7262044.1"/>
    </source>
</evidence>
<feature type="compositionally biased region" description="Acidic residues" evidence="1">
    <location>
        <begin position="202"/>
        <end position="244"/>
    </location>
</feature>
<feature type="compositionally biased region" description="Acidic residues" evidence="1">
    <location>
        <begin position="255"/>
        <end position="267"/>
    </location>
</feature>
<gene>
    <name evidence="2" type="ORF">SNEC2469_LOCUS6017</name>
</gene>
<name>A0A812MCM9_9DINO</name>
<reference evidence="2" key="1">
    <citation type="submission" date="2021-02" db="EMBL/GenBank/DDBJ databases">
        <authorList>
            <person name="Dougan E. K."/>
            <person name="Rhodes N."/>
            <person name="Thang M."/>
            <person name="Chan C."/>
        </authorList>
    </citation>
    <scope>NUCLEOTIDE SEQUENCE</scope>
</reference>
<feature type="region of interest" description="Disordered" evidence="1">
    <location>
        <begin position="1"/>
        <end position="28"/>
    </location>
</feature>
<comment type="caution">
    <text evidence="2">The sequence shown here is derived from an EMBL/GenBank/DDBJ whole genome shotgun (WGS) entry which is preliminary data.</text>
</comment>
<feature type="compositionally biased region" description="Basic and acidic residues" evidence="1">
    <location>
        <begin position="285"/>
        <end position="299"/>
    </location>
</feature>
<dbReference type="AlphaFoldDB" id="A0A812MCM9"/>
<dbReference type="OrthoDB" id="450633at2759"/>
<feature type="compositionally biased region" description="Basic and acidic residues" evidence="1">
    <location>
        <begin position="334"/>
        <end position="352"/>
    </location>
</feature>
<feature type="compositionally biased region" description="Gly residues" evidence="1">
    <location>
        <begin position="305"/>
        <end position="316"/>
    </location>
</feature>
<evidence type="ECO:0000256" key="1">
    <source>
        <dbReference type="SAM" id="MobiDB-lite"/>
    </source>
</evidence>
<organism evidence="2 3">
    <name type="scientific">Symbiodinium necroappetens</name>
    <dbReference type="NCBI Taxonomy" id="1628268"/>
    <lineage>
        <taxon>Eukaryota</taxon>
        <taxon>Sar</taxon>
        <taxon>Alveolata</taxon>
        <taxon>Dinophyceae</taxon>
        <taxon>Suessiales</taxon>
        <taxon>Symbiodiniaceae</taxon>
        <taxon>Symbiodinium</taxon>
    </lineage>
</organism>
<dbReference type="EMBL" id="CAJNJA010010756">
    <property type="protein sequence ID" value="CAE7262044.1"/>
    <property type="molecule type" value="Genomic_DNA"/>
</dbReference>